<accession>A0A939FFQ3</accession>
<dbReference type="EMBL" id="JAFLRJ010001448">
    <property type="protein sequence ID" value="MBO0518275.1"/>
    <property type="molecule type" value="Genomic_DNA"/>
</dbReference>
<comment type="subcellular location">
    <subcellularLocation>
        <location evidence="1">Cell membrane</location>
        <topology evidence="1">Multi-pass membrane protein</topology>
    </subcellularLocation>
</comment>
<dbReference type="PANTHER" id="PTHR33406:SF11">
    <property type="entry name" value="MEMBRANE PROTEIN SCO6666-RELATED"/>
    <property type="match status" value="1"/>
</dbReference>
<evidence type="ECO:0000313" key="10">
    <source>
        <dbReference type="Proteomes" id="UP000664167"/>
    </source>
</evidence>
<dbReference type="AlphaFoldDB" id="A0A939FFQ3"/>
<proteinExistence type="inferred from homology"/>
<reference evidence="9" key="1">
    <citation type="submission" date="2021-03" db="EMBL/GenBank/DDBJ databases">
        <title>Streptomyces poriferae sp. nov., a novel marine sponge-derived Actinobacteria species with anti-MRSA activity.</title>
        <authorList>
            <person name="Sandoval-Powers M."/>
            <person name="Kralova S."/>
            <person name="Nguyen G.-S."/>
            <person name="Fawwal D."/>
            <person name="Degnes K."/>
            <person name="Klinkenberg G."/>
            <person name="Sletta H."/>
            <person name="Wentzel A."/>
            <person name="Liles M.R."/>
        </authorList>
    </citation>
    <scope>NUCLEOTIDE SEQUENCE</scope>
    <source>
        <strain evidence="9">DSM 41794</strain>
    </source>
</reference>
<dbReference type="Gene3D" id="1.20.1640.10">
    <property type="entry name" value="Multidrug efflux transporter AcrB transmembrane domain"/>
    <property type="match status" value="1"/>
</dbReference>
<feature type="transmembrane region" description="Helical" evidence="7">
    <location>
        <begin position="7"/>
        <end position="25"/>
    </location>
</feature>
<protein>
    <submittedName>
        <fullName evidence="9">MMPL family transporter</fullName>
    </submittedName>
</protein>
<dbReference type="Proteomes" id="UP000664167">
    <property type="component" value="Unassembled WGS sequence"/>
</dbReference>
<feature type="domain" description="Membrane transport protein MMPL" evidence="8">
    <location>
        <begin position="11"/>
        <end position="71"/>
    </location>
</feature>
<evidence type="ECO:0000256" key="1">
    <source>
        <dbReference type="ARBA" id="ARBA00004651"/>
    </source>
</evidence>
<keyword evidence="3" id="KW-1003">Cell membrane</keyword>
<gene>
    <name evidence="9" type="ORF">J0695_42210</name>
</gene>
<evidence type="ECO:0000256" key="4">
    <source>
        <dbReference type="ARBA" id="ARBA00022692"/>
    </source>
</evidence>
<organism evidence="9 10">
    <name type="scientific">Streptomyces beijiangensis</name>
    <dbReference type="NCBI Taxonomy" id="163361"/>
    <lineage>
        <taxon>Bacteria</taxon>
        <taxon>Bacillati</taxon>
        <taxon>Actinomycetota</taxon>
        <taxon>Actinomycetes</taxon>
        <taxon>Kitasatosporales</taxon>
        <taxon>Streptomycetaceae</taxon>
        <taxon>Streptomyces</taxon>
    </lineage>
</organism>
<feature type="transmembrane region" description="Helical" evidence="7">
    <location>
        <begin position="45"/>
        <end position="63"/>
    </location>
</feature>
<evidence type="ECO:0000256" key="7">
    <source>
        <dbReference type="SAM" id="Phobius"/>
    </source>
</evidence>
<dbReference type="PANTHER" id="PTHR33406">
    <property type="entry name" value="MEMBRANE PROTEIN MJ1562-RELATED"/>
    <property type="match status" value="1"/>
</dbReference>
<keyword evidence="4 7" id="KW-0812">Transmembrane</keyword>
<dbReference type="GO" id="GO:0005886">
    <property type="term" value="C:plasma membrane"/>
    <property type="evidence" value="ECO:0007669"/>
    <property type="project" value="UniProtKB-SubCell"/>
</dbReference>
<feature type="non-terminal residue" evidence="9">
    <location>
        <position position="76"/>
    </location>
</feature>
<evidence type="ECO:0000256" key="3">
    <source>
        <dbReference type="ARBA" id="ARBA00022475"/>
    </source>
</evidence>
<evidence type="ECO:0000259" key="8">
    <source>
        <dbReference type="Pfam" id="PF03176"/>
    </source>
</evidence>
<feature type="non-terminal residue" evidence="9">
    <location>
        <position position="1"/>
    </location>
</feature>
<dbReference type="InterPro" id="IPR050545">
    <property type="entry name" value="Mycobact_MmpL"/>
</dbReference>
<keyword evidence="10" id="KW-1185">Reference proteome</keyword>
<comment type="caution">
    <text evidence="9">The sequence shown here is derived from an EMBL/GenBank/DDBJ whole genome shotgun (WGS) entry which is preliminary data.</text>
</comment>
<dbReference type="SUPFAM" id="SSF82866">
    <property type="entry name" value="Multidrug efflux transporter AcrB transmembrane domain"/>
    <property type="match status" value="1"/>
</dbReference>
<dbReference type="RefSeq" id="WP_206970090.1">
    <property type="nucleotide sequence ID" value="NZ_JAFLRJ010001448.1"/>
</dbReference>
<sequence length="76" mass="8244">VQPLRALLLNAVSLSASLGAMVWIFQDGHLASLLGFTPQPLDTSMTVLLFCVTFGLSMDYEVFVTSRMKELHDAAG</sequence>
<dbReference type="InterPro" id="IPR004869">
    <property type="entry name" value="MMPL_dom"/>
</dbReference>
<evidence type="ECO:0000256" key="2">
    <source>
        <dbReference type="ARBA" id="ARBA00010157"/>
    </source>
</evidence>
<evidence type="ECO:0000256" key="6">
    <source>
        <dbReference type="ARBA" id="ARBA00023136"/>
    </source>
</evidence>
<name>A0A939FFQ3_9ACTN</name>
<keyword evidence="6 7" id="KW-0472">Membrane</keyword>
<dbReference type="Pfam" id="PF03176">
    <property type="entry name" value="MMPL"/>
    <property type="match status" value="1"/>
</dbReference>
<comment type="similarity">
    <text evidence="2">Belongs to the resistance-nodulation-cell division (RND) (TC 2.A.6) family. MmpL subfamily.</text>
</comment>
<evidence type="ECO:0000313" key="9">
    <source>
        <dbReference type="EMBL" id="MBO0518275.1"/>
    </source>
</evidence>
<keyword evidence="5 7" id="KW-1133">Transmembrane helix</keyword>
<evidence type="ECO:0000256" key="5">
    <source>
        <dbReference type="ARBA" id="ARBA00022989"/>
    </source>
</evidence>